<reference evidence="2" key="1">
    <citation type="submission" date="2018-08" db="EMBL/GenBank/DDBJ databases">
        <authorList>
            <person name="Jin W."/>
            <person name="Wang H."/>
            <person name="Yang Y."/>
            <person name="Li M."/>
            <person name="Liu J."/>
        </authorList>
    </citation>
    <scope>NUCLEOTIDE SEQUENCE</scope>
    <source>
        <strain evidence="2">AESS21</strain>
    </source>
</reference>
<accession>A0A944CDQ9</accession>
<feature type="binding site" evidence="1">
    <location>
        <begin position="107"/>
        <end position="110"/>
    </location>
    <ligand>
        <name>substrate</name>
    </ligand>
</feature>
<organism evidence="2 3">
    <name type="scientific">Roseibium polysiphoniae</name>
    <dbReference type="NCBI Taxonomy" id="2571221"/>
    <lineage>
        <taxon>Bacteria</taxon>
        <taxon>Pseudomonadati</taxon>
        <taxon>Pseudomonadota</taxon>
        <taxon>Alphaproteobacteria</taxon>
        <taxon>Hyphomicrobiales</taxon>
        <taxon>Stappiaceae</taxon>
        <taxon>Roseibium</taxon>
    </lineage>
</organism>
<reference evidence="2" key="2">
    <citation type="journal article" date="2021" name="Microorganisms">
        <title>Bacterial Dimethylsulfoniopropionate Biosynthesis in the East China Sea.</title>
        <authorList>
            <person name="Liu J."/>
            <person name="Zhang Y."/>
            <person name="Liu J."/>
            <person name="Zhong H."/>
            <person name="Williams B.T."/>
            <person name="Zheng Y."/>
            <person name="Curson A.R.J."/>
            <person name="Sun C."/>
            <person name="Sun H."/>
            <person name="Song D."/>
            <person name="Wagner Mackenzie B."/>
            <person name="Bermejo Martinez A."/>
            <person name="Todd J.D."/>
            <person name="Zhang X.H."/>
        </authorList>
    </citation>
    <scope>NUCLEOTIDE SEQUENCE</scope>
    <source>
        <strain evidence="2">AESS21</strain>
    </source>
</reference>
<gene>
    <name evidence="2" type="ORF">DYI23_10695</name>
</gene>
<dbReference type="PANTHER" id="PTHR33254">
    <property type="entry name" value="4-HYDROXY-4-METHYL-2-OXOGLUTARATE ALDOLASE 3-RELATED"/>
    <property type="match status" value="1"/>
</dbReference>
<keyword evidence="1" id="KW-0479">Metal-binding</keyword>
<comment type="caution">
    <text evidence="2">The sequence shown here is derived from an EMBL/GenBank/DDBJ whole genome shotgun (WGS) entry which is preliminary data.</text>
</comment>
<dbReference type="Pfam" id="PF03737">
    <property type="entry name" value="RraA-like"/>
    <property type="match status" value="1"/>
</dbReference>
<evidence type="ECO:0000313" key="2">
    <source>
        <dbReference type="EMBL" id="MBS8260687.1"/>
    </source>
</evidence>
<dbReference type="AlphaFoldDB" id="A0A944CDQ9"/>
<proteinExistence type="predicted"/>
<dbReference type="Gene3D" id="3.50.30.40">
    <property type="entry name" value="Ribonuclease E inhibitor RraA/RraA-like"/>
    <property type="match status" value="1"/>
</dbReference>
<evidence type="ECO:0000256" key="1">
    <source>
        <dbReference type="PIRSR" id="PIRSR605493-1"/>
    </source>
</evidence>
<dbReference type="PANTHER" id="PTHR33254:SF16">
    <property type="entry name" value="BLR3842 PROTEIN"/>
    <property type="match status" value="1"/>
</dbReference>
<dbReference type="InterPro" id="IPR036704">
    <property type="entry name" value="RraA/RraA-like_sf"/>
</dbReference>
<dbReference type="EMBL" id="QTKU01000002">
    <property type="protein sequence ID" value="MBS8260687.1"/>
    <property type="molecule type" value="Genomic_DNA"/>
</dbReference>
<feature type="binding site" evidence="1">
    <location>
        <position position="130"/>
    </location>
    <ligand>
        <name>Mg(2+)</name>
        <dbReference type="ChEBI" id="CHEBI:18420"/>
    </ligand>
</feature>
<dbReference type="InterPro" id="IPR005493">
    <property type="entry name" value="RraA/RraA-like"/>
</dbReference>
<comment type="cofactor">
    <cofactor evidence="1">
        <name>Mg(2+)</name>
        <dbReference type="ChEBI" id="CHEBI:18420"/>
    </cofactor>
</comment>
<dbReference type="RefSeq" id="WP_213216179.1">
    <property type="nucleotide sequence ID" value="NZ_QTKU01000002.1"/>
</dbReference>
<name>A0A944CDQ9_9HYPH</name>
<dbReference type="SUPFAM" id="SSF89562">
    <property type="entry name" value="RraA-like"/>
    <property type="match status" value="1"/>
</dbReference>
<keyword evidence="1" id="KW-0460">Magnesium</keyword>
<sequence length="239" mass="25531">MVTNTEKLDAAVLEVFKNASTPSIATLLYKRGLRTNFVQGVSRLGGERPNMVGQAFTLRYIPAREDLNQLEVFKDPEHPQRVAVETVPEGHVLVMDCRGDASAASAGGILAKRLEYRGCAGVVTDGGLRDTREISKLRLPAYCAAASAPTNLTKHHAIDLNVPIGCGTAPVFPGDLVVGDADGVIIVPLHMASEIAAEIQDMEAFEAFVLDEVAKGSSIIGLYPPSAETRARFEACSKK</sequence>
<protein>
    <submittedName>
        <fullName evidence="2">Ribonuclease activity regulator RraA</fullName>
    </submittedName>
</protein>
<feature type="binding site" evidence="1">
    <location>
        <position position="129"/>
    </location>
    <ligand>
        <name>substrate</name>
    </ligand>
</feature>
<dbReference type="GO" id="GO:0046872">
    <property type="term" value="F:metal ion binding"/>
    <property type="evidence" value="ECO:0007669"/>
    <property type="project" value="UniProtKB-KW"/>
</dbReference>
<dbReference type="NCBIfam" id="NF006093">
    <property type="entry name" value="PRK08245.1"/>
    <property type="match status" value="1"/>
</dbReference>
<dbReference type="Proteomes" id="UP000705379">
    <property type="component" value="Unassembled WGS sequence"/>
</dbReference>
<evidence type="ECO:0000313" key="3">
    <source>
        <dbReference type="Proteomes" id="UP000705379"/>
    </source>
</evidence>
<dbReference type="CDD" id="cd16841">
    <property type="entry name" value="RraA_family"/>
    <property type="match status" value="1"/>
</dbReference>